<name>A0A915J3I5_ROMCU</name>
<reference evidence="3" key="1">
    <citation type="submission" date="2022-11" db="UniProtKB">
        <authorList>
            <consortium name="WormBaseParasite"/>
        </authorList>
    </citation>
    <scope>IDENTIFICATION</scope>
</reference>
<dbReference type="AlphaFoldDB" id="A0A915J3I5"/>
<dbReference type="Proteomes" id="UP000887565">
    <property type="component" value="Unplaced"/>
</dbReference>
<proteinExistence type="predicted"/>
<protein>
    <submittedName>
        <fullName evidence="3">Uncharacterized protein</fullName>
    </submittedName>
</protein>
<keyword evidence="2" id="KW-1185">Reference proteome</keyword>
<sequence length="47" mass="5622">MHVLLMCLVIVQMVMLVLLVLQDQMVLLDHREKRAKKDKWDQSEMRG</sequence>
<evidence type="ECO:0000313" key="3">
    <source>
        <dbReference type="WBParaSite" id="nRc.2.0.1.t20689-RA"/>
    </source>
</evidence>
<evidence type="ECO:0000256" key="1">
    <source>
        <dbReference type="SAM" id="SignalP"/>
    </source>
</evidence>
<evidence type="ECO:0000313" key="2">
    <source>
        <dbReference type="Proteomes" id="UP000887565"/>
    </source>
</evidence>
<feature type="signal peptide" evidence="1">
    <location>
        <begin position="1"/>
        <end position="16"/>
    </location>
</feature>
<feature type="chain" id="PRO_5037092839" evidence="1">
    <location>
        <begin position="17"/>
        <end position="47"/>
    </location>
</feature>
<keyword evidence="1" id="KW-0732">Signal</keyword>
<accession>A0A915J3I5</accession>
<organism evidence="2 3">
    <name type="scientific">Romanomermis culicivorax</name>
    <name type="common">Nematode worm</name>
    <dbReference type="NCBI Taxonomy" id="13658"/>
    <lineage>
        <taxon>Eukaryota</taxon>
        <taxon>Metazoa</taxon>
        <taxon>Ecdysozoa</taxon>
        <taxon>Nematoda</taxon>
        <taxon>Enoplea</taxon>
        <taxon>Dorylaimia</taxon>
        <taxon>Mermithida</taxon>
        <taxon>Mermithoidea</taxon>
        <taxon>Mermithidae</taxon>
        <taxon>Romanomermis</taxon>
    </lineage>
</organism>
<dbReference type="WBParaSite" id="nRc.2.0.1.t20689-RA">
    <property type="protein sequence ID" value="nRc.2.0.1.t20689-RA"/>
    <property type="gene ID" value="nRc.2.0.1.g20689"/>
</dbReference>